<dbReference type="OrthoDB" id="10250354at2759"/>
<dbReference type="PRINTS" id="PR00625">
    <property type="entry name" value="JDOMAIN"/>
</dbReference>
<dbReference type="OMA" id="YSLRKMY"/>
<reference evidence="5" key="1">
    <citation type="submission" date="2015-09" db="EMBL/GenBank/DDBJ databases">
        <authorList>
            <consortium name="Pathogen Informatics"/>
        </authorList>
    </citation>
    <scope>NUCLEOTIDE SEQUENCE [LARGE SCALE GENOMIC DNA]</scope>
    <source>
        <strain evidence="5">Lake Konstanz</strain>
    </source>
</reference>
<feature type="transmembrane region" description="Helical" evidence="2">
    <location>
        <begin position="238"/>
        <end position="260"/>
    </location>
</feature>
<dbReference type="SMART" id="SM00271">
    <property type="entry name" value="DnaJ"/>
    <property type="match status" value="1"/>
</dbReference>
<accession>A0A0S4IP86</accession>
<dbReference type="InterPro" id="IPR001623">
    <property type="entry name" value="DnaJ_domain"/>
</dbReference>
<feature type="region of interest" description="Disordered" evidence="1">
    <location>
        <begin position="334"/>
        <end position="373"/>
    </location>
</feature>
<name>A0A0S4IP86_BODSA</name>
<protein>
    <submittedName>
        <fullName evidence="4">DNA-J chaperone, putative</fullName>
    </submittedName>
</protein>
<dbReference type="PROSITE" id="PS50076">
    <property type="entry name" value="DNAJ_2"/>
    <property type="match status" value="1"/>
</dbReference>
<evidence type="ECO:0000256" key="1">
    <source>
        <dbReference type="SAM" id="MobiDB-lite"/>
    </source>
</evidence>
<dbReference type="InterPro" id="IPR036869">
    <property type="entry name" value="J_dom_sf"/>
</dbReference>
<dbReference type="InterPro" id="IPR050817">
    <property type="entry name" value="DjlA_DnaK_co-chaperone"/>
</dbReference>
<dbReference type="AlphaFoldDB" id="A0A0S4IP86"/>
<proteinExistence type="predicted"/>
<dbReference type="CDD" id="cd06257">
    <property type="entry name" value="DnaJ"/>
    <property type="match status" value="1"/>
</dbReference>
<dbReference type="Gene3D" id="1.10.287.110">
    <property type="entry name" value="DnaJ domain"/>
    <property type="match status" value="1"/>
</dbReference>
<keyword evidence="2" id="KW-0472">Membrane</keyword>
<dbReference type="SUPFAM" id="SSF46565">
    <property type="entry name" value="Chaperone J-domain"/>
    <property type="match status" value="1"/>
</dbReference>
<feature type="compositionally biased region" description="Low complexity" evidence="1">
    <location>
        <begin position="346"/>
        <end position="369"/>
    </location>
</feature>
<dbReference type="VEuPathDB" id="TriTrypDB:BSAL_66030"/>
<evidence type="ECO:0000259" key="3">
    <source>
        <dbReference type="PROSITE" id="PS50076"/>
    </source>
</evidence>
<dbReference type="Pfam" id="PF00226">
    <property type="entry name" value="DnaJ"/>
    <property type="match status" value="1"/>
</dbReference>
<sequence length="438" mass="48952">MLRRTIIFRMTIHSPRAVPFELGAQQAKECALAKYQSRWMFGAQSEFLNMQPPKGEFIPFYLCNGSARATFTGRVQYHSSTSDGKGGSNSTTTHTTTGLLSLETTFHENTTQLYGGYKYNNRHIHSALRHDANALKMQKVSEVDMTLGSIGLFEVSSNTVRTLVGEMVKAQVRELAEKQVRRYHTSASSIQIDFKTFDFLIEDVFPVFLPCYVIKASYDGEEYTLYVCGSTGTVGAPYLVNALLVARLSCIATFLTMFGMSVNKAAAIFSGSIASVVVYYAVFYAAKYIPALRRNYYRRQRDNQKLDNVSEDATGFKPSDASQRITEEYHRSSYWDTHKHQQPKDSSSSTGSSSSHQSQSTTHSSSSSGNNDPKGYYKILGVSTNASVNDIRSAFRQKVIMHHPDAGGSTETMTKLNEAYRTLRDPALRETYDRNSRG</sequence>
<dbReference type="EMBL" id="CYKH01000417">
    <property type="protein sequence ID" value="CUF82364.1"/>
    <property type="molecule type" value="Genomic_DNA"/>
</dbReference>
<feature type="transmembrane region" description="Helical" evidence="2">
    <location>
        <begin position="266"/>
        <end position="289"/>
    </location>
</feature>
<gene>
    <name evidence="4" type="ORF">BSAL_66030</name>
</gene>
<keyword evidence="2" id="KW-1133">Transmembrane helix</keyword>
<feature type="domain" description="J" evidence="3">
    <location>
        <begin position="375"/>
        <end position="436"/>
    </location>
</feature>
<organism evidence="4 5">
    <name type="scientific">Bodo saltans</name>
    <name type="common">Flagellated protozoan</name>
    <dbReference type="NCBI Taxonomy" id="75058"/>
    <lineage>
        <taxon>Eukaryota</taxon>
        <taxon>Discoba</taxon>
        <taxon>Euglenozoa</taxon>
        <taxon>Kinetoplastea</taxon>
        <taxon>Metakinetoplastina</taxon>
        <taxon>Eubodonida</taxon>
        <taxon>Bodonidae</taxon>
        <taxon>Bodo</taxon>
    </lineage>
</organism>
<dbReference type="Proteomes" id="UP000051952">
    <property type="component" value="Unassembled WGS sequence"/>
</dbReference>
<evidence type="ECO:0000313" key="5">
    <source>
        <dbReference type="Proteomes" id="UP000051952"/>
    </source>
</evidence>
<evidence type="ECO:0000313" key="4">
    <source>
        <dbReference type="EMBL" id="CUF82364.1"/>
    </source>
</evidence>
<evidence type="ECO:0000256" key="2">
    <source>
        <dbReference type="SAM" id="Phobius"/>
    </source>
</evidence>
<keyword evidence="2" id="KW-0812">Transmembrane</keyword>
<dbReference type="PANTHER" id="PTHR24074">
    <property type="entry name" value="CO-CHAPERONE PROTEIN DJLA"/>
    <property type="match status" value="1"/>
</dbReference>
<keyword evidence="5" id="KW-1185">Reference proteome</keyword>
<feature type="compositionally biased region" description="Basic and acidic residues" evidence="1">
    <location>
        <begin position="334"/>
        <end position="343"/>
    </location>
</feature>